<organism evidence="1 2">
    <name type="scientific">Klenkia taihuensis</name>
    <dbReference type="NCBI Taxonomy" id="1225127"/>
    <lineage>
        <taxon>Bacteria</taxon>
        <taxon>Bacillati</taxon>
        <taxon>Actinomycetota</taxon>
        <taxon>Actinomycetes</taxon>
        <taxon>Geodermatophilales</taxon>
        <taxon>Geodermatophilaceae</taxon>
        <taxon>Klenkia</taxon>
    </lineage>
</organism>
<dbReference type="Proteomes" id="UP000199022">
    <property type="component" value="Unassembled WGS sequence"/>
</dbReference>
<dbReference type="AlphaFoldDB" id="A0A1I1V4G2"/>
<gene>
    <name evidence="1" type="ORF">SAMN05661030_4207</name>
</gene>
<protein>
    <submittedName>
        <fullName evidence="1">Uncharacterized protein</fullName>
    </submittedName>
</protein>
<reference evidence="2" key="1">
    <citation type="submission" date="2016-10" db="EMBL/GenBank/DDBJ databases">
        <authorList>
            <person name="Varghese N."/>
            <person name="Submissions S."/>
        </authorList>
    </citation>
    <scope>NUCLEOTIDE SEQUENCE [LARGE SCALE GENOMIC DNA]</scope>
    <source>
        <strain evidence="2">DSM 45962</strain>
    </source>
</reference>
<name>A0A1I1V4G2_9ACTN</name>
<dbReference type="EMBL" id="FOMD01000007">
    <property type="protein sequence ID" value="SFD77921.1"/>
    <property type="molecule type" value="Genomic_DNA"/>
</dbReference>
<dbReference type="RefSeq" id="WP_131802098.1">
    <property type="nucleotide sequence ID" value="NZ_BNAC01000007.1"/>
</dbReference>
<proteinExistence type="predicted"/>
<sequence length="74" mass="7417">MTTTTASALLLGICRPTSPARWQAGYSHVHAVEAHRGVDELDGGPELALCGAVVAVSSARWDPGAAGACPACTG</sequence>
<dbReference type="OrthoDB" id="5195746at2"/>
<accession>A0A1I1V4G2</accession>
<evidence type="ECO:0000313" key="2">
    <source>
        <dbReference type="Proteomes" id="UP000199022"/>
    </source>
</evidence>
<keyword evidence="2" id="KW-1185">Reference proteome</keyword>
<evidence type="ECO:0000313" key="1">
    <source>
        <dbReference type="EMBL" id="SFD77921.1"/>
    </source>
</evidence>
<dbReference type="STRING" id="1225127.SAMN05661030_4207"/>